<dbReference type="PROSITE" id="PS51523">
    <property type="entry name" value="ZF_HD_DIMER"/>
    <property type="match status" value="1"/>
</dbReference>
<evidence type="ECO:0000256" key="2">
    <source>
        <dbReference type="ARBA" id="ARBA00022771"/>
    </source>
</evidence>
<feature type="compositionally biased region" description="Pro residues" evidence="4">
    <location>
        <begin position="70"/>
        <end position="80"/>
    </location>
</feature>
<evidence type="ECO:0000313" key="6">
    <source>
        <dbReference type="EMBL" id="GFP99886.1"/>
    </source>
</evidence>
<protein>
    <submittedName>
        <fullName evidence="6">Zinc-finger homeodomain protein 5</fullName>
    </submittedName>
</protein>
<dbReference type="InterPro" id="IPR006456">
    <property type="entry name" value="ZF_HD_homeobox_Cys/His_dimer"/>
</dbReference>
<proteinExistence type="predicted"/>
<evidence type="ECO:0000256" key="3">
    <source>
        <dbReference type="ARBA" id="ARBA00022833"/>
    </source>
</evidence>
<dbReference type="Pfam" id="PF04770">
    <property type="entry name" value="ZF-HD_dimer"/>
    <property type="match status" value="1"/>
</dbReference>
<dbReference type="PANTHER" id="PTHR31948:SF119">
    <property type="entry name" value="ZINC-FINGER HOMEODOMAIN PROTEIN 6-LIKE"/>
    <property type="match status" value="1"/>
</dbReference>
<dbReference type="SUPFAM" id="SSF46689">
    <property type="entry name" value="Homeodomain-like"/>
    <property type="match status" value="1"/>
</dbReference>
<keyword evidence="2 6" id="KW-0863">Zinc-finger</keyword>
<dbReference type="PANTHER" id="PTHR31948">
    <property type="entry name" value="ZINC-FINGER HOMEODOMAIN PROTEIN 2"/>
    <property type="match status" value="1"/>
</dbReference>
<keyword evidence="6" id="KW-0238">DNA-binding</keyword>
<keyword evidence="6" id="KW-0371">Homeobox</keyword>
<dbReference type="Gene3D" id="1.10.10.60">
    <property type="entry name" value="Homeodomain-like"/>
    <property type="match status" value="1"/>
</dbReference>
<dbReference type="NCBIfam" id="TIGR01566">
    <property type="entry name" value="ZF_HD_prot_N"/>
    <property type="match status" value="1"/>
</dbReference>
<sequence>MGAHVVDGCGEFMPSGEDGTLEALKCAACDCHRNFHRKEGDDADAANLISTPATNNSRRGGVLSLHGQTPPAPSAAAPPPHLKHHFTGPPTMVNFGGNNGGVAAESSSEDLNMFQSGGHAAAQPSFSSGSKKRFRTKFRQDQKDRMHEFCHETGLEKYRNKTSKKFSSFATRLGLRDRFLRFGCTTTNKPSRKEIDPIRVGRNYLR</sequence>
<dbReference type="OrthoDB" id="900759at2759"/>
<dbReference type="InterPro" id="IPR009057">
    <property type="entry name" value="Homeodomain-like_sf"/>
</dbReference>
<dbReference type="GO" id="GO:0050793">
    <property type="term" value="P:regulation of developmental process"/>
    <property type="evidence" value="ECO:0007669"/>
    <property type="project" value="TreeGrafter"/>
</dbReference>
<dbReference type="GO" id="GO:0003700">
    <property type="term" value="F:DNA-binding transcription factor activity"/>
    <property type="evidence" value="ECO:0007669"/>
    <property type="project" value="TreeGrafter"/>
</dbReference>
<feature type="region of interest" description="Disordered" evidence="4">
    <location>
        <begin position="46"/>
        <end position="107"/>
    </location>
</feature>
<reference evidence="6" key="1">
    <citation type="submission" date="2020-07" db="EMBL/GenBank/DDBJ databases">
        <title>Ethylene signaling mediates host invasion by parasitic plants.</title>
        <authorList>
            <person name="Yoshida S."/>
        </authorList>
    </citation>
    <scope>NUCLEOTIDE SEQUENCE</scope>
    <source>
        <strain evidence="6">Okayama</strain>
    </source>
</reference>
<dbReference type="AlphaFoldDB" id="A0A830CKN4"/>
<evidence type="ECO:0000259" key="5">
    <source>
        <dbReference type="PROSITE" id="PS51523"/>
    </source>
</evidence>
<dbReference type="GO" id="GO:0000976">
    <property type="term" value="F:transcription cis-regulatory region binding"/>
    <property type="evidence" value="ECO:0007669"/>
    <property type="project" value="TreeGrafter"/>
</dbReference>
<evidence type="ECO:0000256" key="4">
    <source>
        <dbReference type="SAM" id="MobiDB-lite"/>
    </source>
</evidence>
<dbReference type="GO" id="GO:0005634">
    <property type="term" value="C:nucleus"/>
    <property type="evidence" value="ECO:0007669"/>
    <property type="project" value="TreeGrafter"/>
</dbReference>
<feature type="compositionally biased region" description="Polar residues" evidence="4">
    <location>
        <begin position="48"/>
        <end position="58"/>
    </location>
</feature>
<organism evidence="6 7">
    <name type="scientific">Phtheirospermum japonicum</name>
    <dbReference type="NCBI Taxonomy" id="374723"/>
    <lineage>
        <taxon>Eukaryota</taxon>
        <taxon>Viridiplantae</taxon>
        <taxon>Streptophyta</taxon>
        <taxon>Embryophyta</taxon>
        <taxon>Tracheophyta</taxon>
        <taxon>Spermatophyta</taxon>
        <taxon>Magnoliopsida</taxon>
        <taxon>eudicotyledons</taxon>
        <taxon>Gunneridae</taxon>
        <taxon>Pentapetalae</taxon>
        <taxon>asterids</taxon>
        <taxon>lamiids</taxon>
        <taxon>Lamiales</taxon>
        <taxon>Orobanchaceae</taxon>
        <taxon>Orobanchaceae incertae sedis</taxon>
        <taxon>Phtheirospermum</taxon>
    </lineage>
</organism>
<accession>A0A830CKN4</accession>
<evidence type="ECO:0000256" key="1">
    <source>
        <dbReference type="ARBA" id="ARBA00022723"/>
    </source>
</evidence>
<comment type="caution">
    <text evidence="6">The sequence shown here is derived from an EMBL/GenBank/DDBJ whole genome shotgun (WGS) entry which is preliminary data.</text>
</comment>
<keyword evidence="7" id="KW-1185">Reference proteome</keyword>
<dbReference type="GO" id="GO:0008270">
    <property type="term" value="F:zinc ion binding"/>
    <property type="evidence" value="ECO:0007669"/>
    <property type="project" value="UniProtKB-KW"/>
</dbReference>
<dbReference type="EMBL" id="BMAC01000594">
    <property type="protein sequence ID" value="GFP99886.1"/>
    <property type="molecule type" value="Genomic_DNA"/>
</dbReference>
<feature type="domain" description="ZF-HD dimerization-type" evidence="5">
    <location>
        <begin position="1"/>
        <end position="39"/>
    </location>
</feature>
<evidence type="ECO:0000313" key="7">
    <source>
        <dbReference type="Proteomes" id="UP000653305"/>
    </source>
</evidence>
<dbReference type="Proteomes" id="UP000653305">
    <property type="component" value="Unassembled WGS sequence"/>
</dbReference>
<gene>
    <name evidence="6" type="ORF">PHJA_002132700</name>
</gene>
<name>A0A830CKN4_9LAMI</name>
<keyword evidence="1" id="KW-0479">Metal-binding</keyword>
<keyword evidence="3" id="KW-0862">Zinc</keyword>